<dbReference type="Proteomes" id="UP000250235">
    <property type="component" value="Unassembled WGS sequence"/>
</dbReference>
<accession>A0A2Z7DDX3</accession>
<gene>
    <name evidence="2" type="ORF">F511_39288</name>
</gene>
<reference evidence="2 3" key="1">
    <citation type="journal article" date="2015" name="Proc. Natl. Acad. Sci. U.S.A.">
        <title>The resurrection genome of Boea hygrometrica: A blueprint for survival of dehydration.</title>
        <authorList>
            <person name="Xiao L."/>
            <person name="Yang G."/>
            <person name="Zhang L."/>
            <person name="Yang X."/>
            <person name="Zhao S."/>
            <person name="Ji Z."/>
            <person name="Zhou Q."/>
            <person name="Hu M."/>
            <person name="Wang Y."/>
            <person name="Chen M."/>
            <person name="Xu Y."/>
            <person name="Jin H."/>
            <person name="Xiao X."/>
            <person name="Hu G."/>
            <person name="Bao F."/>
            <person name="Hu Y."/>
            <person name="Wan P."/>
            <person name="Li L."/>
            <person name="Deng X."/>
            <person name="Kuang T."/>
            <person name="Xiang C."/>
            <person name="Zhu J.K."/>
            <person name="Oliver M.J."/>
            <person name="He Y."/>
        </authorList>
    </citation>
    <scope>NUCLEOTIDE SEQUENCE [LARGE SCALE GENOMIC DNA]</scope>
    <source>
        <strain evidence="3">cv. XS01</strain>
    </source>
</reference>
<name>A0A2Z7DDX3_9LAMI</name>
<dbReference type="AlphaFoldDB" id="A0A2Z7DDX3"/>
<evidence type="ECO:0000313" key="3">
    <source>
        <dbReference type="Proteomes" id="UP000250235"/>
    </source>
</evidence>
<feature type="signal peptide" evidence="1">
    <location>
        <begin position="1"/>
        <end position="18"/>
    </location>
</feature>
<organism evidence="2 3">
    <name type="scientific">Dorcoceras hygrometricum</name>
    <dbReference type="NCBI Taxonomy" id="472368"/>
    <lineage>
        <taxon>Eukaryota</taxon>
        <taxon>Viridiplantae</taxon>
        <taxon>Streptophyta</taxon>
        <taxon>Embryophyta</taxon>
        <taxon>Tracheophyta</taxon>
        <taxon>Spermatophyta</taxon>
        <taxon>Magnoliopsida</taxon>
        <taxon>eudicotyledons</taxon>
        <taxon>Gunneridae</taxon>
        <taxon>Pentapetalae</taxon>
        <taxon>asterids</taxon>
        <taxon>lamiids</taxon>
        <taxon>Lamiales</taxon>
        <taxon>Gesneriaceae</taxon>
        <taxon>Didymocarpoideae</taxon>
        <taxon>Trichosporeae</taxon>
        <taxon>Loxocarpinae</taxon>
        <taxon>Dorcoceras</taxon>
    </lineage>
</organism>
<sequence length="135" mass="14833">MFFLYDVALSLALLFTIADSFCSTADYDDITADVIIADHGRNWDTGLDESLLMYYELMDPCVHGMEKWQHRGVMDPEIEHAGRLGSLALNGASDDPVDFMPTGVIETSPITQRRATTAAAGGRRREVCVGEEAAM</sequence>
<proteinExistence type="predicted"/>
<evidence type="ECO:0000256" key="1">
    <source>
        <dbReference type="SAM" id="SignalP"/>
    </source>
</evidence>
<feature type="chain" id="PRO_5016244706" evidence="1">
    <location>
        <begin position="19"/>
        <end position="135"/>
    </location>
</feature>
<keyword evidence="3" id="KW-1185">Reference proteome</keyword>
<dbReference type="EMBL" id="KQ986941">
    <property type="protein sequence ID" value="KZV58020.1"/>
    <property type="molecule type" value="Genomic_DNA"/>
</dbReference>
<evidence type="ECO:0000313" key="2">
    <source>
        <dbReference type="EMBL" id="KZV58020.1"/>
    </source>
</evidence>
<protein>
    <submittedName>
        <fullName evidence="2">Endoglucanase 5</fullName>
    </submittedName>
</protein>
<keyword evidence="1" id="KW-0732">Signal</keyword>